<dbReference type="EMBL" id="LLXI01001159">
    <property type="protein sequence ID" value="PKY52205.1"/>
    <property type="molecule type" value="Genomic_DNA"/>
</dbReference>
<organism evidence="1 2">
    <name type="scientific">Rhizophagus irregularis</name>
    <dbReference type="NCBI Taxonomy" id="588596"/>
    <lineage>
        <taxon>Eukaryota</taxon>
        <taxon>Fungi</taxon>
        <taxon>Fungi incertae sedis</taxon>
        <taxon>Mucoromycota</taxon>
        <taxon>Glomeromycotina</taxon>
        <taxon>Glomeromycetes</taxon>
        <taxon>Glomerales</taxon>
        <taxon>Glomeraceae</taxon>
        <taxon>Rhizophagus</taxon>
    </lineage>
</organism>
<protein>
    <submittedName>
        <fullName evidence="1">Uncharacterized protein</fullName>
    </submittedName>
</protein>
<dbReference type="AlphaFoldDB" id="A0A2I1GZZ7"/>
<sequence length="131" mass="15471">MDIKIQIIQFGPLNFFFSHFTIGDLNSTNQQEGMYLRTDVTCYIHVLAQHVPQFMRYLKQKGMVLRHFSTSSIEKKNHQQVLLFFGGPTMGRGKSKKPVIHDILYYENRQLIYQTHNTPIKYTRKTMDIKT</sequence>
<evidence type="ECO:0000313" key="2">
    <source>
        <dbReference type="Proteomes" id="UP000234323"/>
    </source>
</evidence>
<proteinExistence type="predicted"/>
<keyword evidence="2" id="KW-1185">Reference proteome</keyword>
<comment type="caution">
    <text evidence="1">The sequence shown here is derived from an EMBL/GenBank/DDBJ whole genome shotgun (WGS) entry which is preliminary data.</text>
</comment>
<name>A0A2I1GZZ7_9GLOM</name>
<reference evidence="1 2" key="1">
    <citation type="submission" date="2015-10" db="EMBL/GenBank/DDBJ databases">
        <title>Genome analyses suggest a sexual origin of heterokaryosis in a supposedly ancient asexual fungus.</title>
        <authorList>
            <person name="Ropars J."/>
            <person name="Sedzielewska K."/>
            <person name="Noel J."/>
            <person name="Charron P."/>
            <person name="Farinelli L."/>
            <person name="Marton T."/>
            <person name="Kruger M."/>
            <person name="Pelin A."/>
            <person name="Brachmann A."/>
            <person name="Corradi N."/>
        </authorList>
    </citation>
    <scope>NUCLEOTIDE SEQUENCE [LARGE SCALE GENOMIC DNA]</scope>
    <source>
        <strain evidence="1 2">A4</strain>
    </source>
</reference>
<gene>
    <name evidence="1" type="ORF">RhiirA4_447162</name>
</gene>
<dbReference type="Proteomes" id="UP000234323">
    <property type="component" value="Unassembled WGS sequence"/>
</dbReference>
<evidence type="ECO:0000313" key="1">
    <source>
        <dbReference type="EMBL" id="PKY52205.1"/>
    </source>
</evidence>
<dbReference type="VEuPathDB" id="FungiDB:RhiirA1_477880"/>
<accession>A0A2I1GZZ7</accession>